<proteinExistence type="predicted"/>
<dbReference type="SUPFAM" id="SSF53756">
    <property type="entry name" value="UDP-Glycosyltransferase/glycogen phosphorylase"/>
    <property type="match status" value="1"/>
</dbReference>
<dbReference type="GO" id="GO:0000506">
    <property type="term" value="C:glycosylphosphatidylinositol-N-acetylglucosaminyltransferase (GPI-GnT) complex"/>
    <property type="evidence" value="ECO:0007669"/>
    <property type="project" value="TreeGrafter"/>
</dbReference>
<organism evidence="2 3">
    <name type="scientific">Ascaris lumbricoides</name>
    <name type="common">Giant roundworm</name>
    <dbReference type="NCBI Taxonomy" id="6252"/>
    <lineage>
        <taxon>Eukaryota</taxon>
        <taxon>Metazoa</taxon>
        <taxon>Ecdysozoa</taxon>
        <taxon>Nematoda</taxon>
        <taxon>Chromadorea</taxon>
        <taxon>Rhabditida</taxon>
        <taxon>Spirurina</taxon>
        <taxon>Ascaridomorpha</taxon>
        <taxon>Ascaridoidea</taxon>
        <taxon>Ascarididae</taxon>
        <taxon>Ascaris</taxon>
    </lineage>
</organism>
<name>A0A0M3IFA4_ASCLU</name>
<reference evidence="3" key="1">
    <citation type="submission" date="2017-02" db="UniProtKB">
        <authorList>
            <consortium name="WormBaseParasite"/>
        </authorList>
    </citation>
    <scope>IDENTIFICATION</scope>
</reference>
<dbReference type="Pfam" id="PF08288">
    <property type="entry name" value="PIGA"/>
    <property type="match status" value="1"/>
</dbReference>
<dbReference type="PANTHER" id="PTHR45871">
    <property type="entry name" value="N-ACETYLGLUCOSAMINYL-PHOSPHATIDYLINOSITOL BIOSYNTHETIC PROTEIN"/>
    <property type="match status" value="1"/>
</dbReference>
<evidence type="ECO:0000259" key="1">
    <source>
        <dbReference type="Pfam" id="PF08288"/>
    </source>
</evidence>
<protein>
    <submittedName>
        <fullName evidence="3">PIGA domain-containing protein</fullName>
    </submittedName>
</protein>
<dbReference type="InterPro" id="IPR013234">
    <property type="entry name" value="PIGA_GPI_anchor_biosynthesis"/>
</dbReference>
<dbReference type="GO" id="GO:0006506">
    <property type="term" value="P:GPI anchor biosynthetic process"/>
    <property type="evidence" value="ECO:0007669"/>
    <property type="project" value="InterPro"/>
</dbReference>
<evidence type="ECO:0000313" key="2">
    <source>
        <dbReference type="Proteomes" id="UP000036681"/>
    </source>
</evidence>
<accession>A0A0M3IFA4</accession>
<sequence length="451" mass="49957">MPVPERVRTSVHLIVRNRKRKLVLAACTAIAVRDGATPALWMYHNNANVRKQIVARGMPICPQNMIPGTPNLGRNPSMAEMTGHLTPPPNRATAGSISPTAVLIDVIWTFVWIRPFLCSISSTSEAEVAAFRDFLVSDFFCPNAGGVETHIYFLAHCLLQSGHKVIVVTHAYGPRMGVRYLSNGLKTFSSMAHEGMFHGWSMGLRTVFTDHSLFGFADASAILTNKLVLQYSLANVSRVICVSYTSKENTVLRGGLAASKVSVIPNAINSDLFKPDPTHFKGADLLAKVIPHVCAIHPTVRFIIGGEGPKRVDVEEMRERHGLQERVIMLGTLPHTQNEKRGLHVVSTRVGGIPEVLPEEFIITTDPIPNRLVTALLKAIRMREHGELMAPEEKHRAVRHMYYWPDISTRTESVYAAAMNERPPSWCEGILRSILFDKQRSGVQAVTREGP</sequence>
<dbReference type="Gene3D" id="3.40.50.2000">
    <property type="entry name" value="Glycogen Phosphorylase B"/>
    <property type="match status" value="3"/>
</dbReference>
<dbReference type="WBParaSite" id="ALUE_0001687301-mRNA-1">
    <property type="protein sequence ID" value="ALUE_0001687301-mRNA-1"/>
    <property type="gene ID" value="ALUE_0001687301"/>
</dbReference>
<dbReference type="AlphaFoldDB" id="A0A0M3IFA4"/>
<dbReference type="GO" id="GO:0017176">
    <property type="term" value="F:phosphatidylinositol N-acetylglucosaminyltransferase activity"/>
    <property type="evidence" value="ECO:0007669"/>
    <property type="project" value="TreeGrafter"/>
</dbReference>
<feature type="domain" description="PIGA GPI anchor biosynthesis" evidence="1">
    <location>
        <begin position="187"/>
        <end position="218"/>
    </location>
</feature>
<keyword evidence="2" id="KW-1185">Reference proteome</keyword>
<evidence type="ECO:0000313" key="3">
    <source>
        <dbReference type="WBParaSite" id="ALUE_0001687301-mRNA-1"/>
    </source>
</evidence>
<dbReference type="Proteomes" id="UP000036681">
    <property type="component" value="Unplaced"/>
</dbReference>
<dbReference type="PANTHER" id="PTHR45871:SF1">
    <property type="entry name" value="PHOSPHATIDYLINOSITOL N-ACETYLGLUCOSAMINYLTRANSFERASE SUBUNIT A"/>
    <property type="match status" value="1"/>
</dbReference>